<dbReference type="HAMAP" id="MF_01875">
    <property type="entry name" value="Prokaryotic_Ku"/>
    <property type="match status" value="1"/>
</dbReference>
<keyword evidence="5" id="KW-1185">Reference proteome</keyword>
<gene>
    <name evidence="2" type="primary">ku</name>
    <name evidence="4" type="ORF">HLPCO_001223</name>
</gene>
<dbReference type="Gene3D" id="2.40.290.10">
    <property type="match status" value="1"/>
</dbReference>
<dbReference type="GO" id="GO:0006310">
    <property type="term" value="P:DNA recombination"/>
    <property type="evidence" value="ECO:0007669"/>
    <property type="project" value="UniProtKB-KW"/>
</dbReference>
<dbReference type="Pfam" id="PF02735">
    <property type="entry name" value="Ku"/>
    <property type="match status" value="1"/>
</dbReference>
<evidence type="ECO:0000313" key="5">
    <source>
        <dbReference type="Proteomes" id="UP000005707"/>
    </source>
</evidence>
<evidence type="ECO:0000313" key="4">
    <source>
        <dbReference type="EMBL" id="ERJ12883.1"/>
    </source>
</evidence>
<protein>
    <recommendedName>
        <fullName evidence="2">Non-homologous end joining protein Ku</fullName>
    </recommendedName>
</protein>
<keyword evidence="1 2" id="KW-0238">DNA-binding</keyword>
<comment type="caution">
    <text evidence="4">The sequence shown here is derived from an EMBL/GenBank/DDBJ whole genome shotgun (WGS) entry which is preliminary data.</text>
</comment>
<dbReference type="SMART" id="SM00559">
    <property type="entry name" value="Ku78"/>
    <property type="match status" value="1"/>
</dbReference>
<proteinExistence type="inferred from homology"/>
<feature type="domain" description="Ku" evidence="3">
    <location>
        <begin position="52"/>
        <end position="178"/>
    </location>
</feature>
<dbReference type="OrthoDB" id="9795084at2"/>
<dbReference type="STRING" id="1033810.HLPCO_001223"/>
<comment type="subunit">
    <text evidence="2">Homodimer. Interacts with LigD.</text>
</comment>
<dbReference type="InterPro" id="IPR009187">
    <property type="entry name" value="Prok_Ku"/>
</dbReference>
<evidence type="ECO:0000256" key="1">
    <source>
        <dbReference type="ARBA" id="ARBA00023125"/>
    </source>
</evidence>
<accession>F7Q1G4</accession>
<dbReference type="Proteomes" id="UP000005707">
    <property type="component" value="Unassembled WGS sequence"/>
</dbReference>
<sequence>MGVSWKGSISFGLIYIPISLKVAAKEERIGFNMLHKDDHHRIKYKKFCEYCGEEVKHADIIKGYQYEDNKYITFDDDDFEKIKSNRDKTIQIMQFVDASEIDSIYYDKSYYVVPEGGEKAFEVLRRALSESNKVGIAKAVLGTDESLIALRMSHNNMVLNKLFFRNEIRPAEVKEIHAEVNQSEVDLAKQLILNMSNEFEPDQFHNEYNEKLKAAIEMKIEGKEIEVPKEEEGVNVVNLMEALQQSVKATERPRV</sequence>
<dbReference type="RefSeq" id="WP_008825704.1">
    <property type="nucleotide sequence ID" value="NZ_AFNU02000003.1"/>
</dbReference>
<dbReference type="SUPFAM" id="SSF100939">
    <property type="entry name" value="SPOC domain-like"/>
    <property type="match status" value="1"/>
</dbReference>
<dbReference type="PANTHER" id="PTHR41251:SF1">
    <property type="entry name" value="NON-HOMOLOGOUS END JOINING PROTEIN KU"/>
    <property type="match status" value="1"/>
</dbReference>
<reference evidence="4 5" key="2">
    <citation type="journal article" date="2013" name="PLoS ONE">
        <title>INDIGO - INtegrated Data Warehouse of MIcrobial GenOmes with Examples from the Red Sea Extremophiles.</title>
        <authorList>
            <person name="Alam I."/>
            <person name="Antunes A."/>
            <person name="Kamau A.A."/>
            <person name="Ba Alawi W."/>
            <person name="Kalkatawi M."/>
            <person name="Stingl U."/>
            <person name="Bajic V.B."/>
        </authorList>
    </citation>
    <scope>NUCLEOTIDE SEQUENCE [LARGE SCALE GENOMIC DNA]</scope>
    <source>
        <strain evidence="4 5">SSD-17B</strain>
    </source>
</reference>
<dbReference type="PANTHER" id="PTHR41251">
    <property type="entry name" value="NON-HOMOLOGOUS END JOINING PROTEIN KU"/>
    <property type="match status" value="1"/>
</dbReference>
<comment type="similarity">
    <text evidence="2">Belongs to the prokaryotic Ku family.</text>
</comment>
<evidence type="ECO:0000259" key="3">
    <source>
        <dbReference type="SMART" id="SM00559"/>
    </source>
</evidence>
<keyword evidence="2" id="KW-0234">DNA repair</keyword>
<dbReference type="PIRSF" id="PIRSF006493">
    <property type="entry name" value="Prok_Ku"/>
    <property type="match status" value="1"/>
</dbReference>
<name>F7Q1G4_9MOLU</name>
<dbReference type="CDD" id="cd00789">
    <property type="entry name" value="KU_like"/>
    <property type="match status" value="1"/>
</dbReference>
<dbReference type="FunCoup" id="F7Q1G4">
    <property type="interactions" value="14"/>
</dbReference>
<dbReference type="InParanoid" id="F7Q1G4"/>
<dbReference type="NCBIfam" id="TIGR02772">
    <property type="entry name" value="Ku_bact"/>
    <property type="match status" value="1"/>
</dbReference>
<reference evidence="4 5" key="1">
    <citation type="journal article" date="2011" name="J. Bacteriol.">
        <title>Genome sequence of Haloplasma contractile, an unusual contractile bacterium from a deep-sea anoxic brine lake.</title>
        <authorList>
            <person name="Antunes A."/>
            <person name="Alam I."/>
            <person name="El Dorry H."/>
            <person name="Siam R."/>
            <person name="Robertson A."/>
            <person name="Bajic V.B."/>
            <person name="Stingl U."/>
        </authorList>
    </citation>
    <scope>NUCLEOTIDE SEQUENCE [LARGE SCALE GENOMIC DNA]</scope>
    <source>
        <strain evidence="4 5">SSD-17B</strain>
    </source>
</reference>
<dbReference type="InterPro" id="IPR016194">
    <property type="entry name" value="SPOC-like_C_dom_sf"/>
</dbReference>
<keyword evidence="2" id="KW-0227">DNA damage</keyword>
<dbReference type="EMBL" id="AFNU02000003">
    <property type="protein sequence ID" value="ERJ12883.1"/>
    <property type="molecule type" value="Genomic_DNA"/>
</dbReference>
<comment type="function">
    <text evidence="2">With LigD forms a non-homologous end joining (NHEJ) DNA repair enzyme, which repairs dsDNA breaks with reduced fidelity. Binds linear dsDNA with 5'- and 3'- overhangs but not closed circular dsDNA nor ssDNA. Recruits and stimulates the ligase activity of LigD.</text>
</comment>
<dbReference type="GO" id="GO:0003690">
    <property type="term" value="F:double-stranded DNA binding"/>
    <property type="evidence" value="ECO:0007669"/>
    <property type="project" value="UniProtKB-UniRule"/>
</dbReference>
<dbReference type="GO" id="GO:0006303">
    <property type="term" value="P:double-strand break repair via nonhomologous end joining"/>
    <property type="evidence" value="ECO:0007669"/>
    <property type="project" value="UniProtKB-UniRule"/>
</dbReference>
<dbReference type="eggNOG" id="COG1273">
    <property type="taxonomic scope" value="Bacteria"/>
</dbReference>
<evidence type="ECO:0000256" key="2">
    <source>
        <dbReference type="HAMAP-Rule" id="MF_01875"/>
    </source>
</evidence>
<organism evidence="4 5">
    <name type="scientific">Haloplasma contractile SSD-17B</name>
    <dbReference type="NCBI Taxonomy" id="1033810"/>
    <lineage>
        <taxon>Bacteria</taxon>
        <taxon>Bacillati</taxon>
        <taxon>Mycoplasmatota</taxon>
        <taxon>Mollicutes</taxon>
        <taxon>Haloplasmatales</taxon>
        <taxon>Haloplasmataceae</taxon>
        <taxon>Haloplasma</taxon>
    </lineage>
</organism>
<dbReference type="AlphaFoldDB" id="F7Q1G4"/>
<dbReference type="InterPro" id="IPR006164">
    <property type="entry name" value="DNA_bd_Ku70/Ku80"/>
</dbReference>
<keyword evidence="2" id="KW-0233">DNA recombination</keyword>